<comment type="caution">
    <text evidence="1">The sequence shown here is derived from an EMBL/GenBank/DDBJ whole genome shotgun (WGS) entry which is preliminary data.</text>
</comment>
<protein>
    <submittedName>
        <fullName evidence="1">Uncharacterized protein</fullName>
    </submittedName>
</protein>
<dbReference type="AlphaFoldDB" id="A0A409Y4G9"/>
<accession>A0A409Y4G9</accession>
<keyword evidence="2" id="KW-1185">Reference proteome</keyword>
<reference evidence="1 2" key="1">
    <citation type="journal article" date="2018" name="Evol. Lett.">
        <title>Horizontal gene cluster transfer increased hallucinogenic mushroom diversity.</title>
        <authorList>
            <person name="Reynolds H.T."/>
            <person name="Vijayakumar V."/>
            <person name="Gluck-Thaler E."/>
            <person name="Korotkin H.B."/>
            <person name="Matheny P.B."/>
            <person name="Slot J.C."/>
        </authorList>
    </citation>
    <scope>NUCLEOTIDE SEQUENCE [LARGE SCALE GENOMIC DNA]</scope>
    <source>
        <strain evidence="1 2">SRW20</strain>
    </source>
</reference>
<evidence type="ECO:0000313" key="2">
    <source>
        <dbReference type="Proteomes" id="UP000284706"/>
    </source>
</evidence>
<dbReference type="InParanoid" id="A0A409Y4G9"/>
<proteinExistence type="predicted"/>
<evidence type="ECO:0000313" key="1">
    <source>
        <dbReference type="EMBL" id="PPQ97883.1"/>
    </source>
</evidence>
<sequence>MEEGCDFFFPCVKTRGLEEKLNVFLRVLKHPIRICGREPRVVVWQSRLSTFTSFTKLLPEIERVNLLFSQKYADLIPGCQKTDEFSHRRVKSTDGLVLCNFESPKATSNPSLSILFLKRDKYHIRPPACPVPGQRQHILSKLEA</sequence>
<organism evidence="1 2">
    <name type="scientific">Gymnopilus dilepis</name>
    <dbReference type="NCBI Taxonomy" id="231916"/>
    <lineage>
        <taxon>Eukaryota</taxon>
        <taxon>Fungi</taxon>
        <taxon>Dikarya</taxon>
        <taxon>Basidiomycota</taxon>
        <taxon>Agaricomycotina</taxon>
        <taxon>Agaricomycetes</taxon>
        <taxon>Agaricomycetidae</taxon>
        <taxon>Agaricales</taxon>
        <taxon>Agaricineae</taxon>
        <taxon>Hymenogastraceae</taxon>
        <taxon>Gymnopilus</taxon>
    </lineage>
</organism>
<dbReference type="Proteomes" id="UP000284706">
    <property type="component" value="Unassembled WGS sequence"/>
</dbReference>
<dbReference type="EMBL" id="NHYE01001175">
    <property type="protein sequence ID" value="PPQ97883.1"/>
    <property type="molecule type" value="Genomic_DNA"/>
</dbReference>
<gene>
    <name evidence="1" type="ORF">CVT26_013057</name>
</gene>
<name>A0A409Y4G9_9AGAR</name>